<evidence type="ECO:0000313" key="1">
    <source>
        <dbReference type="EMBL" id="RTR32430.1"/>
    </source>
</evidence>
<dbReference type="OrthoDB" id="2968672at2"/>
<protein>
    <submittedName>
        <fullName evidence="1">Uncharacterized protein</fullName>
    </submittedName>
</protein>
<evidence type="ECO:0000313" key="2">
    <source>
        <dbReference type="Proteomes" id="UP000271374"/>
    </source>
</evidence>
<dbReference type="RefSeq" id="WP_126408501.1">
    <property type="nucleotide sequence ID" value="NZ_RXNT01000006.1"/>
</dbReference>
<accession>A0A431WAB4</accession>
<name>A0A431WAB4_9BACI</name>
<reference evidence="1 2" key="1">
    <citation type="submission" date="2018-12" db="EMBL/GenBank/DDBJ databases">
        <title>Bacillus yapensis draft genome sequence.</title>
        <authorList>
            <person name="Yu L."/>
            <person name="Xu X."/>
            <person name="Tang X."/>
        </authorList>
    </citation>
    <scope>NUCLEOTIDE SEQUENCE [LARGE SCALE GENOMIC DNA]</scope>
    <source>
        <strain evidence="1 2">XXST-01</strain>
    </source>
</reference>
<comment type="caution">
    <text evidence="1">The sequence shown here is derived from an EMBL/GenBank/DDBJ whole genome shotgun (WGS) entry which is preliminary data.</text>
</comment>
<dbReference type="Proteomes" id="UP000271374">
    <property type="component" value="Unassembled WGS sequence"/>
</dbReference>
<sequence length="136" mass="15501">MKYISIFFLLLNITGCQKELPEPEVKFQVVPMSTINTEHDLPVAVEQGREPFMVQHHVKGDNVFVECMIPNISFREDSKNKGKIILMIDGKKREEIHTAAFIIKGLGRGTHQISLEVVTPNNEPYHLKKEFAVSVQ</sequence>
<organism evidence="1 2">
    <name type="scientific">Bacillus yapensis</name>
    <dbReference type="NCBI Taxonomy" id="2492960"/>
    <lineage>
        <taxon>Bacteria</taxon>
        <taxon>Bacillati</taxon>
        <taxon>Bacillota</taxon>
        <taxon>Bacilli</taxon>
        <taxon>Bacillales</taxon>
        <taxon>Bacillaceae</taxon>
        <taxon>Bacillus</taxon>
    </lineage>
</organism>
<dbReference type="AlphaFoldDB" id="A0A431WAB4"/>
<gene>
    <name evidence="1" type="ORF">EKG37_09715</name>
</gene>
<proteinExistence type="predicted"/>
<keyword evidence="2" id="KW-1185">Reference proteome</keyword>
<dbReference type="EMBL" id="RXNT01000006">
    <property type="protein sequence ID" value="RTR32430.1"/>
    <property type="molecule type" value="Genomic_DNA"/>
</dbReference>